<dbReference type="PATRIC" id="fig|45074.5.peg.3406"/>
<feature type="compositionally biased region" description="Low complexity" evidence="1">
    <location>
        <begin position="595"/>
        <end position="614"/>
    </location>
</feature>
<feature type="compositionally biased region" description="Polar residues" evidence="1">
    <location>
        <begin position="641"/>
        <end position="682"/>
    </location>
</feature>
<dbReference type="AlphaFoldDB" id="A0A0W0YF95"/>
<evidence type="ECO:0000313" key="3">
    <source>
        <dbReference type="Proteomes" id="UP000054703"/>
    </source>
</evidence>
<feature type="compositionally biased region" description="Low complexity" evidence="1">
    <location>
        <begin position="683"/>
        <end position="695"/>
    </location>
</feature>
<gene>
    <name evidence="2" type="ORF">Lsan_3165</name>
</gene>
<accession>A0A0W0YF95</accession>
<evidence type="ECO:0000313" key="2">
    <source>
        <dbReference type="EMBL" id="KTD55613.1"/>
    </source>
</evidence>
<dbReference type="RefSeq" id="WP_237762164.1">
    <property type="nucleotide sequence ID" value="NZ_CAAAIH010000011.1"/>
</dbReference>
<name>A0A0W0YF95_9GAMM</name>
<reference evidence="2 3" key="1">
    <citation type="submission" date="2015-11" db="EMBL/GenBank/DDBJ databases">
        <title>Genomic analysis of 38 Legionella species identifies large and diverse effector repertoires.</title>
        <authorList>
            <person name="Burstein D."/>
            <person name="Amaro F."/>
            <person name="Zusman T."/>
            <person name="Lifshitz Z."/>
            <person name="Cohen O."/>
            <person name="Gilbert J.A."/>
            <person name="Pupko T."/>
            <person name="Shuman H.A."/>
            <person name="Segal G."/>
        </authorList>
    </citation>
    <scope>NUCLEOTIDE SEQUENCE [LARGE SCALE GENOMIC DNA]</scope>
    <source>
        <strain evidence="2 3">SC-63-C7</strain>
    </source>
</reference>
<dbReference type="InterPro" id="IPR046535">
    <property type="entry name" value="DUF6600"/>
</dbReference>
<organism evidence="2 3">
    <name type="scientific">Legionella santicrucis</name>
    <dbReference type="NCBI Taxonomy" id="45074"/>
    <lineage>
        <taxon>Bacteria</taxon>
        <taxon>Pseudomonadati</taxon>
        <taxon>Pseudomonadota</taxon>
        <taxon>Gammaproteobacteria</taxon>
        <taxon>Legionellales</taxon>
        <taxon>Legionellaceae</taxon>
        <taxon>Legionella</taxon>
    </lineage>
</organism>
<dbReference type="PROSITE" id="PS51257">
    <property type="entry name" value="PROKAR_LIPOPROTEIN"/>
    <property type="match status" value="1"/>
</dbReference>
<comment type="caution">
    <text evidence="2">The sequence shown here is derived from an EMBL/GenBank/DDBJ whole genome shotgun (WGS) entry which is preliminary data.</text>
</comment>
<protein>
    <recommendedName>
        <fullName evidence="4">Transmembrane Tfp pilus assembly protein FimV</fullName>
    </recommendedName>
</protein>
<dbReference type="Pfam" id="PF20245">
    <property type="entry name" value="DUF6600"/>
    <property type="match status" value="1"/>
</dbReference>
<sequence>MEKRSTKSTTMLAILLGCFIYCVSTFIFADPPSQVARLSYINGTVSFLPAGETQWVDATLNRPLVINDQIWSDPSSRVEMQLPGADIRIGNNSDLKILNLDNDIAQFQMTQGSLVLIIKRVNSDVYEVDTPNLAFTISEPGYYRFDVSAENNTTVVSVRVGEGMAYGESTSNVINAGQSCRATGTDLDNYQCNETSAPDDFDAWSLERDKNLNAHATQYVSPDTIGYEDLGSYGTWMEDDQYGQVWLPNNIEPDWAPYQNGQWVWLSEWGWTWVDSQPWGFAPFHYGRWAFIKSHWCWIPGPVDVRPIYAPALTVFIGGDNSQLIINGGGYGIAWFPLAPGEIYIPPYYVSKQYFTALNISNTEVNVAYINNIYTHKNMKINYKNVQMANAVTVVPIADFTNSMMVNNKSTLVSKQVLLSAPKNYTASVVPKPVSVFGGKKFTGTIPPEKITSKLVVMKTKPSAPTPSFKEGQQLLLKNGNNPWSPLQIHKINTKKSINDVFQPVAPKTKKNINDIFQPVAPKNTKNINDIFQPVAPKNTKNINDIFQPVEPKNTKNINNMYQKVEPNNPIQQTPPIIKQTPPVVVHPLPGAPQVPSVSPKPKVVPSTNVTPTPATQPGSNIYHHQQGNPKPNVQPEVIQTAPTTQPGSNIYHQQQGSPQPNVQPGAIQTTPTTQPGSNIYHQQQGNPQPNVQPGAIQTTPTTQPGSNIYHQQQGNPKPNVQPNP</sequence>
<evidence type="ECO:0000256" key="1">
    <source>
        <dbReference type="SAM" id="MobiDB-lite"/>
    </source>
</evidence>
<dbReference type="EMBL" id="LNYU01000085">
    <property type="protein sequence ID" value="KTD55613.1"/>
    <property type="molecule type" value="Genomic_DNA"/>
</dbReference>
<feature type="compositionally biased region" description="Polar residues" evidence="1">
    <location>
        <begin position="696"/>
        <end position="719"/>
    </location>
</feature>
<dbReference type="STRING" id="45074.Lsan_3165"/>
<feature type="compositionally biased region" description="Polar residues" evidence="1">
    <location>
        <begin position="616"/>
        <end position="632"/>
    </location>
</feature>
<proteinExistence type="predicted"/>
<evidence type="ECO:0008006" key="4">
    <source>
        <dbReference type="Google" id="ProtNLM"/>
    </source>
</evidence>
<keyword evidence="3" id="KW-1185">Reference proteome</keyword>
<feature type="region of interest" description="Disordered" evidence="1">
    <location>
        <begin position="568"/>
        <end position="725"/>
    </location>
</feature>
<dbReference type="PANTHER" id="PTHR38731">
    <property type="entry name" value="LIPL45-RELATED LIPOPROTEIN-RELATED"/>
    <property type="match status" value="1"/>
</dbReference>
<dbReference type="Proteomes" id="UP000054703">
    <property type="component" value="Unassembled WGS sequence"/>
</dbReference>
<dbReference type="PANTHER" id="PTHR38731:SF3">
    <property type="entry name" value="BLL6125 PROTEIN"/>
    <property type="match status" value="1"/>
</dbReference>
<feature type="compositionally biased region" description="Low complexity" evidence="1">
    <location>
        <begin position="568"/>
        <end position="586"/>
    </location>
</feature>